<evidence type="ECO:0000256" key="1">
    <source>
        <dbReference type="ARBA" id="ARBA00001974"/>
    </source>
</evidence>
<dbReference type="Gene3D" id="3.50.50.60">
    <property type="entry name" value="FAD/NAD(P)-binding domain"/>
    <property type="match status" value="1"/>
</dbReference>
<keyword evidence="8" id="KW-0274">FAD</keyword>
<dbReference type="InterPro" id="IPR003953">
    <property type="entry name" value="FAD-dep_OxRdtase_2_FAD-bd"/>
</dbReference>
<dbReference type="OrthoDB" id="9806724at2"/>
<organism evidence="15 16">
    <name type="scientific">Staphylococcus condimenti</name>
    <dbReference type="NCBI Taxonomy" id="70255"/>
    <lineage>
        <taxon>Bacteria</taxon>
        <taxon>Bacillati</taxon>
        <taxon>Bacillota</taxon>
        <taxon>Bacilli</taxon>
        <taxon>Bacillales</taxon>
        <taxon>Staphylococcaceae</taxon>
        <taxon>Staphylococcus</taxon>
    </lineage>
</organism>
<evidence type="ECO:0000256" key="6">
    <source>
        <dbReference type="ARBA" id="ARBA00022630"/>
    </source>
</evidence>
<dbReference type="GO" id="GO:0008734">
    <property type="term" value="F:L-aspartate oxidase activity"/>
    <property type="evidence" value="ECO:0007669"/>
    <property type="project" value="UniProtKB-EC"/>
</dbReference>
<name>A0A143P8P6_9STAP</name>
<dbReference type="SUPFAM" id="SSF56425">
    <property type="entry name" value="Succinate dehydrogenase/fumarate reductase flavoprotein, catalytic domain"/>
    <property type="match status" value="1"/>
</dbReference>
<dbReference type="SUPFAM" id="SSF46977">
    <property type="entry name" value="Succinate dehydrogenase/fumarate reductase flavoprotein C-terminal domain"/>
    <property type="match status" value="1"/>
</dbReference>
<dbReference type="PANTHER" id="PTHR42716:SF2">
    <property type="entry name" value="L-ASPARTATE OXIDASE, CHLOROPLASTIC"/>
    <property type="match status" value="1"/>
</dbReference>
<keyword evidence="17" id="KW-1185">Reference proteome</keyword>
<evidence type="ECO:0000256" key="7">
    <source>
        <dbReference type="ARBA" id="ARBA00022642"/>
    </source>
</evidence>
<comment type="cofactor">
    <cofactor evidence="1">
        <name>FAD</name>
        <dbReference type="ChEBI" id="CHEBI:57692"/>
    </cofactor>
</comment>
<keyword evidence="9" id="KW-0560">Oxidoreductase</keyword>
<proteinExistence type="inferred from homology"/>
<dbReference type="EMBL" id="CP068073">
    <property type="protein sequence ID" value="QQS83725.1"/>
    <property type="molecule type" value="Genomic_DNA"/>
</dbReference>
<dbReference type="EC" id="1.4.3.16" evidence="4"/>
<evidence type="ECO:0000256" key="8">
    <source>
        <dbReference type="ARBA" id="ARBA00022827"/>
    </source>
</evidence>
<dbReference type="RefSeq" id="WP_047132995.1">
    <property type="nucleotide sequence ID" value="NZ_CP015114.1"/>
</dbReference>
<protein>
    <recommendedName>
        <fullName evidence="5">L-aspartate oxidase</fullName>
        <ecNumber evidence="4">1.4.3.16</ecNumber>
    </recommendedName>
    <alternativeName>
        <fullName evidence="10">Quinolinate synthase B</fullName>
    </alternativeName>
</protein>
<sequence>MTRVIIVGSGIAALSFIRHIKHEIEVICITKDQLSKNNSNFAQGGICFSMHENDEGLAHSLDTYEAGAKMGDLSVIQKVIAKSYPLIQQLIDEGLAFDTNTANKELDYAMEGAHSKARILHSGGDQTGKFIAKHMVAHLSHPNVTIIEDTEVIDLLKNTENEVCGVLALGNQNEFHTIEGDAVILATGGINNVFPTHSNIPDTLTSGPIIALHHNLTLESMEMIQFHPTLLGKPYEAYSLVSEAVRGSGAVLVNETGFRFMDSIHPMKSLAPRDITSRALYHQQMQGHECFLDISRIPNFETRFPTIYAAVQKHYPGAMKEHRIPVTPGAHYTVGGIQSEINGKTNLNNVYVIGEAACTNFHGANRLASNSLLEGLVMGAMCADKVNKTITPIDSSHFHAGVKIPDISEETIHQIQQQSFEILGVERNGQQMKDYAETIQHALLSCPLTEKVTKSNWQRYCVAKTLQIICESALAREESRGVHYRIDFPIQNSNWQNLKVELNSGGNENVKSITRQRENHSILH</sequence>
<gene>
    <name evidence="15" type="ORF">EIG99_11075</name>
    <name evidence="14" type="ORF">I6J05_05255</name>
</gene>
<comment type="similarity">
    <text evidence="3">Belongs to the FAD-dependent oxidoreductase 2 family. NadB subfamily.</text>
</comment>
<dbReference type="GO" id="GO:0034628">
    <property type="term" value="P:'de novo' NAD+ biosynthetic process from L-aspartate"/>
    <property type="evidence" value="ECO:0007669"/>
    <property type="project" value="TreeGrafter"/>
</dbReference>
<evidence type="ECO:0000313" key="16">
    <source>
        <dbReference type="Proteomes" id="UP000293854"/>
    </source>
</evidence>
<feature type="domain" description="FAD-dependent oxidoreductase 2 FAD-binding" evidence="12">
    <location>
        <begin position="4"/>
        <end position="372"/>
    </location>
</feature>
<dbReference type="GeneID" id="93726318"/>
<evidence type="ECO:0000256" key="5">
    <source>
        <dbReference type="ARBA" id="ARBA00021901"/>
    </source>
</evidence>
<dbReference type="EMBL" id="RQTE01000250">
    <property type="protein sequence ID" value="RZI00598.1"/>
    <property type="molecule type" value="Genomic_DNA"/>
</dbReference>
<evidence type="ECO:0000256" key="2">
    <source>
        <dbReference type="ARBA" id="ARBA00004950"/>
    </source>
</evidence>
<evidence type="ECO:0000256" key="11">
    <source>
        <dbReference type="ARBA" id="ARBA00048305"/>
    </source>
</evidence>
<keyword evidence="7" id="KW-0662">Pyridine nucleotide biosynthesis</keyword>
<dbReference type="AlphaFoldDB" id="A0A143P8P6"/>
<evidence type="ECO:0000256" key="3">
    <source>
        <dbReference type="ARBA" id="ARBA00008562"/>
    </source>
</evidence>
<dbReference type="Gene3D" id="3.90.700.10">
    <property type="entry name" value="Succinate dehydrogenase/fumarate reductase flavoprotein, catalytic domain"/>
    <property type="match status" value="1"/>
</dbReference>
<comment type="pathway">
    <text evidence="2">Cofactor biosynthesis; NAD(+) biosynthesis; iminoaspartate from L-aspartate (oxidase route): step 1/1.</text>
</comment>
<dbReference type="InterPro" id="IPR005288">
    <property type="entry name" value="NadB"/>
</dbReference>
<evidence type="ECO:0000256" key="10">
    <source>
        <dbReference type="ARBA" id="ARBA00030386"/>
    </source>
</evidence>
<evidence type="ECO:0000313" key="15">
    <source>
        <dbReference type="EMBL" id="RZI00598.1"/>
    </source>
</evidence>
<dbReference type="Pfam" id="PF02910">
    <property type="entry name" value="Succ_DH_flav_C"/>
    <property type="match status" value="1"/>
</dbReference>
<accession>A0A143P8P6</accession>
<dbReference type="InterPro" id="IPR015939">
    <property type="entry name" value="Fum_Rdtase/Succ_DH_flav-like_C"/>
</dbReference>
<dbReference type="SUPFAM" id="SSF51905">
    <property type="entry name" value="FAD/NAD(P)-binding domain"/>
    <property type="match status" value="1"/>
</dbReference>
<dbReference type="Gene3D" id="1.20.58.100">
    <property type="entry name" value="Fumarate reductase/succinate dehydrogenase flavoprotein-like, C-terminal domain"/>
    <property type="match status" value="1"/>
</dbReference>
<dbReference type="PANTHER" id="PTHR42716">
    <property type="entry name" value="L-ASPARTATE OXIDASE"/>
    <property type="match status" value="1"/>
</dbReference>
<dbReference type="Proteomes" id="UP000293854">
    <property type="component" value="Unassembled WGS sequence"/>
</dbReference>
<dbReference type="KEGG" id="scv:A4G25_00475"/>
<evidence type="ECO:0000259" key="13">
    <source>
        <dbReference type="Pfam" id="PF02910"/>
    </source>
</evidence>
<comment type="catalytic activity">
    <reaction evidence="11">
        <text>L-aspartate + O2 = iminosuccinate + H2O2</text>
        <dbReference type="Rhea" id="RHEA:25876"/>
        <dbReference type="ChEBI" id="CHEBI:15379"/>
        <dbReference type="ChEBI" id="CHEBI:16240"/>
        <dbReference type="ChEBI" id="CHEBI:29991"/>
        <dbReference type="ChEBI" id="CHEBI:77875"/>
        <dbReference type="EC" id="1.4.3.16"/>
    </reaction>
    <physiologicalReaction direction="left-to-right" evidence="11">
        <dbReference type="Rhea" id="RHEA:25877"/>
    </physiologicalReaction>
</comment>
<dbReference type="InterPro" id="IPR027477">
    <property type="entry name" value="Succ_DH/fumarate_Rdtase_cat_sf"/>
</dbReference>
<dbReference type="Proteomes" id="UP000595942">
    <property type="component" value="Chromosome"/>
</dbReference>
<dbReference type="GO" id="GO:0033765">
    <property type="term" value="F:steroid dehydrogenase activity, acting on the CH-CH group of donors"/>
    <property type="evidence" value="ECO:0007669"/>
    <property type="project" value="UniProtKB-ARBA"/>
</dbReference>
<dbReference type="UniPathway" id="UPA00253">
    <property type="reaction ID" value="UER00326"/>
</dbReference>
<reference evidence="15 16" key="1">
    <citation type="submission" date="2018-11" db="EMBL/GenBank/DDBJ databases">
        <title>Genomic profiling of Staphylococcus species from a Poultry farm system in KwaZulu-Natal, South Africa.</title>
        <authorList>
            <person name="Amoako D.G."/>
            <person name="Somboro A.M."/>
            <person name="Abia A.L.K."/>
            <person name="Bester L.A."/>
            <person name="Essack S.Y."/>
        </authorList>
    </citation>
    <scope>NUCLEOTIDE SEQUENCE [LARGE SCALE GENOMIC DNA]</scope>
    <source>
        <strain evidence="15 16">SA11</strain>
    </source>
</reference>
<evidence type="ECO:0000259" key="12">
    <source>
        <dbReference type="Pfam" id="PF00890"/>
    </source>
</evidence>
<evidence type="ECO:0000256" key="9">
    <source>
        <dbReference type="ARBA" id="ARBA00023002"/>
    </source>
</evidence>
<feature type="domain" description="Fumarate reductase/succinate dehydrogenase flavoprotein-like C-terminal" evidence="13">
    <location>
        <begin position="465"/>
        <end position="499"/>
    </location>
</feature>
<evidence type="ECO:0000256" key="4">
    <source>
        <dbReference type="ARBA" id="ARBA00012173"/>
    </source>
</evidence>
<evidence type="ECO:0000313" key="14">
    <source>
        <dbReference type="EMBL" id="QQS83725.1"/>
    </source>
</evidence>
<keyword evidence="6" id="KW-0285">Flavoprotein</keyword>
<dbReference type="InterPro" id="IPR036188">
    <property type="entry name" value="FAD/NAD-bd_sf"/>
</dbReference>
<reference evidence="14 17" key="2">
    <citation type="submission" date="2021-01" db="EMBL/GenBank/DDBJ databases">
        <title>FDA dAtabase for Regulatory Grade micrObial Sequences (FDA-ARGOS): Supporting development and validation of Infectious Disease Dx tests.</title>
        <authorList>
            <person name="Sproer C."/>
            <person name="Gronow S."/>
            <person name="Severitt S."/>
            <person name="Schroder I."/>
            <person name="Tallon L."/>
            <person name="Sadzewicz L."/>
            <person name="Zhao X."/>
            <person name="Boylan J."/>
            <person name="Ott S."/>
            <person name="Bowen H."/>
            <person name="Vavikolanu K."/>
            <person name="Mehta A."/>
            <person name="Aluvathingal J."/>
            <person name="Nadendla S."/>
            <person name="Lowell S."/>
            <person name="Myers T."/>
            <person name="Yan Y."/>
            <person name="Sichtig H."/>
        </authorList>
    </citation>
    <scope>NUCLEOTIDE SEQUENCE [LARGE SCALE GENOMIC DNA]</scope>
    <source>
        <strain evidence="14 17">FDAARGOS_1148</strain>
    </source>
</reference>
<dbReference type="InterPro" id="IPR037099">
    <property type="entry name" value="Fum_R/Succ_DH_flav-like_C_sf"/>
</dbReference>
<evidence type="ECO:0000313" key="17">
    <source>
        <dbReference type="Proteomes" id="UP000595942"/>
    </source>
</evidence>
<dbReference type="Pfam" id="PF00890">
    <property type="entry name" value="FAD_binding_2"/>
    <property type="match status" value="1"/>
</dbReference>